<feature type="modified residue" description="O-(pantetheine 4'-phosphoryl)serine" evidence="7">
    <location>
        <position position="35"/>
    </location>
</feature>
<dbReference type="NCBIfam" id="NF002148">
    <property type="entry name" value="PRK00982.1-2"/>
    <property type="match status" value="1"/>
</dbReference>
<evidence type="ECO:0000256" key="9">
    <source>
        <dbReference type="RuleBase" id="RU003545"/>
    </source>
</evidence>
<evidence type="ECO:0000313" key="12">
    <source>
        <dbReference type="Proteomes" id="UP000469424"/>
    </source>
</evidence>
<dbReference type="Pfam" id="PF00550">
    <property type="entry name" value="PP-binding"/>
    <property type="match status" value="1"/>
</dbReference>
<dbReference type="InterPro" id="IPR009081">
    <property type="entry name" value="PP-bd_ACP"/>
</dbReference>
<reference evidence="11 12" key="1">
    <citation type="submission" date="2019-08" db="EMBL/GenBank/DDBJ databases">
        <title>In-depth cultivation of the pig gut microbiome towards novel bacterial diversity and tailored functional studies.</title>
        <authorList>
            <person name="Wylensek D."/>
            <person name="Hitch T.C.A."/>
            <person name="Clavel T."/>
        </authorList>
    </citation>
    <scope>NUCLEOTIDE SEQUENCE [LARGE SCALE GENOMIC DNA]</scope>
    <source>
        <strain evidence="11 12">WCA-MUC-591-APC-4B</strain>
    </source>
</reference>
<keyword evidence="3 7" id="KW-0597">Phosphoprotein</keyword>
<dbReference type="InterPro" id="IPR036736">
    <property type="entry name" value="ACP-like_sf"/>
</dbReference>
<evidence type="ECO:0000256" key="3">
    <source>
        <dbReference type="ARBA" id="ARBA00022553"/>
    </source>
</evidence>
<evidence type="ECO:0000256" key="7">
    <source>
        <dbReference type="HAMAP-Rule" id="MF_01217"/>
    </source>
</evidence>
<name>A0A6N7X3U9_9FIRM</name>
<evidence type="ECO:0000256" key="6">
    <source>
        <dbReference type="ARBA" id="ARBA00023160"/>
    </source>
</evidence>
<keyword evidence="12" id="KW-1185">Reference proteome</keyword>
<keyword evidence="7" id="KW-0963">Cytoplasm</keyword>
<dbReference type="GO" id="GO:0000035">
    <property type="term" value="F:acyl binding"/>
    <property type="evidence" value="ECO:0007669"/>
    <property type="project" value="TreeGrafter"/>
</dbReference>
<sequence>MTFDRVKEVMIDTLSCDEDKITPEASIAEDLKIDSLDAVELVMALEDEFGVKIPDTELPNMKLVSDVVACVEKYQ</sequence>
<comment type="function">
    <text evidence="7 9">Carrier of the growing fatty acid chain in fatty acid biosynthesis.</text>
</comment>
<comment type="caution">
    <text evidence="11">The sequence shown here is derived from an EMBL/GenBank/DDBJ whole genome shotgun (WGS) entry which is preliminary data.</text>
</comment>
<dbReference type="RefSeq" id="WP_154553878.1">
    <property type="nucleotide sequence ID" value="NZ_JAQXUZ010000018.1"/>
</dbReference>
<dbReference type="Proteomes" id="UP000469424">
    <property type="component" value="Unassembled WGS sequence"/>
</dbReference>
<evidence type="ECO:0000259" key="10">
    <source>
        <dbReference type="PROSITE" id="PS50075"/>
    </source>
</evidence>
<organism evidence="11 12">
    <name type="scientific">Mogibacterium kristiansenii</name>
    <dbReference type="NCBI Taxonomy" id="2606708"/>
    <lineage>
        <taxon>Bacteria</taxon>
        <taxon>Bacillati</taxon>
        <taxon>Bacillota</taxon>
        <taxon>Clostridia</taxon>
        <taxon>Peptostreptococcales</taxon>
        <taxon>Anaerovoracaceae</taxon>
        <taxon>Mogibacterium</taxon>
    </lineage>
</organism>
<evidence type="ECO:0000256" key="2">
    <source>
        <dbReference type="ARBA" id="ARBA00022516"/>
    </source>
</evidence>
<dbReference type="SUPFAM" id="SSF47336">
    <property type="entry name" value="ACP-like"/>
    <property type="match status" value="1"/>
</dbReference>
<keyword evidence="6 7" id="KW-0275">Fatty acid biosynthesis</keyword>
<keyword evidence="1 7" id="KW-0596">Phosphopantetheine</keyword>
<protein>
    <recommendedName>
        <fullName evidence="7 8">Acyl carrier protein</fullName>
        <shortName evidence="7">ACP</shortName>
    </recommendedName>
</protein>
<dbReference type="EMBL" id="VUNA01000004">
    <property type="protein sequence ID" value="MST70317.1"/>
    <property type="molecule type" value="Genomic_DNA"/>
</dbReference>
<dbReference type="Gene3D" id="1.10.1200.10">
    <property type="entry name" value="ACP-like"/>
    <property type="match status" value="1"/>
</dbReference>
<keyword evidence="2 7" id="KW-0444">Lipid biosynthesis</keyword>
<dbReference type="GO" id="GO:0009245">
    <property type="term" value="P:lipid A biosynthetic process"/>
    <property type="evidence" value="ECO:0007669"/>
    <property type="project" value="TreeGrafter"/>
</dbReference>
<dbReference type="GO" id="GO:0016020">
    <property type="term" value="C:membrane"/>
    <property type="evidence" value="ECO:0007669"/>
    <property type="project" value="GOC"/>
</dbReference>
<dbReference type="InterPro" id="IPR003231">
    <property type="entry name" value="ACP"/>
</dbReference>
<evidence type="ECO:0000313" key="11">
    <source>
        <dbReference type="EMBL" id="MST70317.1"/>
    </source>
</evidence>
<dbReference type="GO" id="GO:0005829">
    <property type="term" value="C:cytosol"/>
    <property type="evidence" value="ECO:0007669"/>
    <property type="project" value="TreeGrafter"/>
</dbReference>
<dbReference type="PANTHER" id="PTHR20863:SF76">
    <property type="entry name" value="CARRIER DOMAIN-CONTAINING PROTEIN"/>
    <property type="match status" value="1"/>
</dbReference>
<evidence type="ECO:0000256" key="4">
    <source>
        <dbReference type="ARBA" id="ARBA00022832"/>
    </source>
</evidence>
<comment type="PTM">
    <text evidence="7">4'-phosphopantetheine is transferred from CoA to a specific serine of apo-ACP by AcpS. This modification is essential for activity because fatty acids are bound in thioester linkage to the sulfhydryl of the prosthetic group.</text>
</comment>
<feature type="domain" description="Carrier" evidence="10">
    <location>
        <begin position="1"/>
        <end position="75"/>
    </location>
</feature>
<evidence type="ECO:0000256" key="5">
    <source>
        <dbReference type="ARBA" id="ARBA00023098"/>
    </source>
</evidence>
<evidence type="ECO:0000256" key="8">
    <source>
        <dbReference type="NCBIfam" id="TIGR00517"/>
    </source>
</evidence>
<keyword evidence="5 7" id="KW-0443">Lipid metabolism</keyword>
<dbReference type="AlphaFoldDB" id="A0A6N7X3U9"/>
<dbReference type="NCBIfam" id="NF002150">
    <property type="entry name" value="PRK00982.1-4"/>
    <property type="match status" value="1"/>
</dbReference>
<comment type="pathway">
    <text evidence="7 9">Lipid metabolism; fatty acid biosynthesis.</text>
</comment>
<dbReference type="UniPathway" id="UPA00094"/>
<comment type="similarity">
    <text evidence="7">Belongs to the acyl carrier protein (ACP) family.</text>
</comment>
<dbReference type="PROSITE" id="PS50075">
    <property type="entry name" value="CARRIER"/>
    <property type="match status" value="1"/>
</dbReference>
<evidence type="ECO:0000256" key="1">
    <source>
        <dbReference type="ARBA" id="ARBA00022450"/>
    </source>
</evidence>
<dbReference type="HAMAP" id="MF_01217">
    <property type="entry name" value="Acyl_carrier"/>
    <property type="match status" value="1"/>
</dbReference>
<comment type="PTM">
    <text evidence="9">4'-phosphopantetheine is transferred from CoA to a specific serine of apo-ACP by acpS.</text>
</comment>
<keyword evidence="4 7" id="KW-0276">Fatty acid metabolism</keyword>
<accession>A0A6N7X3U9</accession>
<comment type="subcellular location">
    <subcellularLocation>
        <location evidence="7">Cytoplasm</location>
    </subcellularLocation>
</comment>
<dbReference type="NCBIfam" id="TIGR00517">
    <property type="entry name" value="acyl_carrier"/>
    <property type="match status" value="1"/>
</dbReference>
<gene>
    <name evidence="7 11" type="primary">acpP</name>
    <name evidence="11" type="ORF">FYJ65_03010</name>
</gene>
<dbReference type="GO" id="GO:0000036">
    <property type="term" value="F:acyl carrier activity"/>
    <property type="evidence" value="ECO:0007669"/>
    <property type="project" value="UniProtKB-UniRule"/>
</dbReference>
<proteinExistence type="inferred from homology"/>
<dbReference type="PANTHER" id="PTHR20863">
    <property type="entry name" value="ACYL CARRIER PROTEIN"/>
    <property type="match status" value="1"/>
</dbReference>